<feature type="domain" description="SnoaL-like" evidence="2">
    <location>
        <begin position="10"/>
        <end position="144"/>
    </location>
</feature>
<feature type="region of interest" description="Disordered" evidence="1">
    <location>
        <begin position="70"/>
        <end position="90"/>
    </location>
</feature>
<dbReference type="SUPFAM" id="SSF54427">
    <property type="entry name" value="NTF2-like"/>
    <property type="match status" value="1"/>
</dbReference>
<proteinExistence type="predicted"/>
<sequence length="155" mass="17182">MTSVEERLQILEDKEAIRGILLEYGRALDSRDTQAYSDLFAADGEWSGGIGQARTPAGIKKMLDDLFAGGARNNSTPAEEKPRPRPHHLMGNMVVDVTGDTATAHSRWMWVMAGPDGSPHALRSGFYEDQLVRENGAWKIRKRRAVTEFDQGKGI</sequence>
<organism evidence="3 4">
    <name type="scientific">Sphingobium nicotianae</name>
    <dbReference type="NCBI Taxonomy" id="2782607"/>
    <lineage>
        <taxon>Bacteria</taxon>
        <taxon>Pseudomonadati</taxon>
        <taxon>Pseudomonadota</taxon>
        <taxon>Alphaproteobacteria</taxon>
        <taxon>Sphingomonadales</taxon>
        <taxon>Sphingomonadaceae</taxon>
        <taxon>Sphingobium</taxon>
    </lineage>
</organism>
<evidence type="ECO:0000256" key="1">
    <source>
        <dbReference type="SAM" id="MobiDB-lite"/>
    </source>
</evidence>
<dbReference type="Pfam" id="PF13577">
    <property type="entry name" value="SnoaL_4"/>
    <property type="match status" value="1"/>
</dbReference>
<dbReference type="EMBL" id="JAHGAW010000008">
    <property type="protein sequence ID" value="MBT2187881.1"/>
    <property type="molecule type" value="Genomic_DNA"/>
</dbReference>
<dbReference type="InterPro" id="IPR037401">
    <property type="entry name" value="SnoaL-like"/>
</dbReference>
<name>A0A9X1DDF7_9SPHN</name>
<dbReference type="AlphaFoldDB" id="A0A9X1DDF7"/>
<dbReference type="RefSeq" id="WP_214624133.1">
    <property type="nucleotide sequence ID" value="NZ_JAHGAW010000008.1"/>
</dbReference>
<dbReference type="Gene3D" id="3.10.450.50">
    <property type="match status" value="1"/>
</dbReference>
<keyword evidence="4" id="KW-1185">Reference proteome</keyword>
<protein>
    <submittedName>
        <fullName evidence="3">Nuclear transport factor 2 family protein</fullName>
    </submittedName>
</protein>
<dbReference type="CDD" id="cd00531">
    <property type="entry name" value="NTF2_like"/>
    <property type="match status" value="1"/>
</dbReference>
<comment type="caution">
    <text evidence="3">The sequence shown here is derived from an EMBL/GenBank/DDBJ whole genome shotgun (WGS) entry which is preliminary data.</text>
</comment>
<gene>
    <name evidence="3" type="ORF">KK488_13080</name>
</gene>
<evidence type="ECO:0000313" key="3">
    <source>
        <dbReference type="EMBL" id="MBT2187881.1"/>
    </source>
</evidence>
<dbReference type="Proteomes" id="UP001138757">
    <property type="component" value="Unassembled WGS sequence"/>
</dbReference>
<evidence type="ECO:0000259" key="2">
    <source>
        <dbReference type="Pfam" id="PF13577"/>
    </source>
</evidence>
<accession>A0A9X1DDF7</accession>
<reference evidence="3" key="1">
    <citation type="submission" date="2021-05" db="EMBL/GenBank/DDBJ databases">
        <title>Genome of Sphingobium sp. strain.</title>
        <authorList>
            <person name="Fan R."/>
        </authorList>
    </citation>
    <scope>NUCLEOTIDE SEQUENCE</scope>
    <source>
        <strain evidence="3">H33</strain>
    </source>
</reference>
<evidence type="ECO:0000313" key="4">
    <source>
        <dbReference type="Proteomes" id="UP001138757"/>
    </source>
</evidence>
<dbReference type="InterPro" id="IPR032710">
    <property type="entry name" value="NTF2-like_dom_sf"/>
</dbReference>